<reference evidence="7" key="2">
    <citation type="submission" date="2024-04" db="EMBL/GenBank/DDBJ databases">
        <authorList>
            <person name="Chen Y."/>
            <person name="Shah S."/>
            <person name="Dougan E. K."/>
            <person name="Thang M."/>
            <person name="Chan C."/>
        </authorList>
    </citation>
    <scope>NUCLEOTIDE SEQUENCE [LARGE SCALE GENOMIC DNA]</scope>
</reference>
<dbReference type="SUPFAM" id="SSF50978">
    <property type="entry name" value="WD40 repeat-like"/>
    <property type="match status" value="1"/>
</dbReference>
<keyword evidence="1" id="KW-0853">WD repeat</keyword>
<proteinExistence type="predicted"/>
<evidence type="ECO:0000259" key="5">
    <source>
        <dbReference type="Pfam" id="PF07587"/>
    </source>
</evidence>
<accession>A0A9P1BIE8</accession>
<evidence type="ECO:0000313" key="6">
    <source>
        <dbReference type="EMBL" id="CAI3972101.1"/>
    </source>
</evidence>
<dbReference type="InterPro" id="IPR015943">
    <property type="entry name" value="WD40/YVTN_repeat-like_dom_sf"/>
</dbReference>
<protein>
    <submittedName>
        <fullName evidence="8">Vegetative incompatibility protein HET-E-1</fullName>
    </submittedName>
</protein>
<dbReference type="Pfam" id="PF07587">
    <property type="entry name" value="PSD1"/>
    <property type="match status" value="1"/>
</dbReference>
<dbReference type="PROSITE" id="PS50294">
    <property type="entry name" value="WD_REPEATS_REGION"/>
    <property type="match status" value="3"/>
</dbReference>
<dbReference type="CDD" id="cd00200">
    <property type="entry name" value="WD40"/>
    <property type="match status" value="1"/>
</dbReference>
<feature type="repeat" description="WD" evidence="1">
    <location>
        <begin position="2123"/>
        <end position="2164"/>
    </location>
</feature>
<dbReference type="EMBL" id="CAMXCT030000001">
    <property type="protein sequence ID" value="CAL4759413.1"/>
    <property type="molecule type" value="Genomic_DNA"/>
</dbReference>
<reference evidence="6" key="1">
    <citation type="submission" date="2022-10" db="EMBL/GenBank/DDBJ databases">
        <authorList>
            <person name="Chen Y."/>
            <person name="Dougan E. K."/>
            <person name="Chan C."/>
            <person name="Rhodes N."/>
            <person name="Thang M."/>
        </authorList>
    </citation>
    <scope>NUCLEOTIDE SEQUENCE</scope>
</reference>
<evidence type="ECO:0000259" key="4">
    <source>
        <dbReference type="Pfam" id="PF07583"/>
    </source>
</evidence>
<dbReference type="Pfam" id="PF07394">
    <property type="entry name" value="DUF1501"/>
    <property type="match status" value="1"/>
</dbReference>
<evidence type="ECO:0000256" key="3">
    <source>
        <dbReference type="SAM" id="Phobius"/>
    </source>
</evidence>
<feature type="region of interest" description="Disordered" evidence="2">
    <location>
        <begin position="1015"/>
        <end position="1044"/>
    </location>
</feature>
<evidence type="ECO:0000256" key="1">
    <source>
        <dbReference type="PROSITE-ProRule" id="PRU00221"/>
    </source>
</evidence>
<dbReference type="InterPro" id="IPR022655">
    <property type="entry name" value="DUF1553"/>
</dbReference>
<dbReference type="Gene3D" id="2.130.10.10">
    <property type="entry name" value="YVTN repeat-like/Quinoprotein amine dehydrogenase"/>
    <property type="match status" value="2"/>
</dbReference>
<keyword evidence="3" id="KW-1133">Transmembrane helix</keyword>
<dbReference type="InterPro" id="IPR011444">
    <property type="entry name" value="DUF1549"/>
</dbReference>
<dbReference type="Proteomes" id="UP001152797">
    <property type="component" value="Unassembled WGS sequence"/>
</dbReference>
<evidence type="ECO:0000313" key="9">
    <source>
        <dbReference type="Proteomes" id="UP001152797"/>
    </source>
</evidence>
<feature type="transmembrane region" description="Helical" evidence="3">
    <location>
        <begin position="116"/>
        <end position="138"/>
    </location>
</feature>
<keyword evidence="9" id="KW-1185">Reference proteome</keyword>
<feature type="region of interest" description="Disordered" evidence="2">
    <location>
        <begin position="153"/>
        <end position="204"/>
    </location>
</feature>
<dbReference type="InterPro" id="IPR010869">
    <property type="entry name" value="DUF1501"/>
</dbReference>
<dbReference type="InterPro" id="IPR036322">
    <property type="entry name" value="WD40_repeat_dom_sf"/>
</dbReference>
<dbReference type="EMBL" id="CAMXCT010000001">
    <property type="protein sequence ID" value="CAI3972101.1"/>
    <property type="molecule type" value="Genomic_DNA"/>
</dbReference>
<dbReference type="InterPro" id="IPR001680">
    <property type="entry name" value="WD40_rpt"/>
</dbReference>
<evidence type="ECO:0000313" key="8">
    <source>
        <dbReference type="EMBL" id="CAL4759413.1"/>
    </source>
</evidence>
<feature type="transmembrane region" description="Helical" evidence="3">
    <location>
        <begin position="386"/>
        <end position="407"/>
    </location>
</feature>
<dbReference type="SMART" id="SM00320">
    <property type="entry name" value="WD40"/>
    <property type="match status" value="7"/>
</dbReference>
<gene>
    <name evidence="6" type="ORF">C1SCF055_LOCUS691</name>
</gene>
<dbReference type="SUPFAM" id="SSF53649">
    <property type="entry name" value="Alkaline phosphatase-like"/>
    <property type="match status" value="1"/>
</dbReference>
<evidence type="ECO:0000313" key="7">
    <source>
        <dbReference type="EMBL" id="CAL1125476.1"/>
    </source>
</evidence>
<evidence type="ECO:0000256" key="2">
    <source>
        <dbReference type="SAM" id="MobiDB-lite"/>
    </source>
</evidence>
<dbReference type="Pfam" id="PF07583">
    <property type="entry name" value="PSCyt2"/>
    <property type="match status" value="1"/>
</dbReference>
<feature type="repeat" description="WD" evidence="1">
    <location>
        <begin position="2165"/>
        <end position="2206"/>
    </location>
</feature>
<feature type="repeat" description="WD" evidence="1">
    <location>
        <begin position="2079"/>
        <end position="2111"/>
    </location>
</feature>
<feature type="compositionally biased region" description="Polar residues" evidence="2">
    <location>
        <begin position="1024"/>
        <end position="1037"/>
    </location>
</feature>
<comment type="caution">
    <text evidence="6">The sequence shown here is derived from an EMBL/GenBank/DDBJ whole genome shotgun (WGS) entry which is preliminary data.</text>
</comment>
<dbReference type="InterPro" id="IPR017850">
    <property type="entry name" value="Alkaline_phosphatase_core_sf"/>
</dbReference>
<keyword evidence="3" id="KW-0472">Membrane</keyword>
<feature type="transmembrane region" description="Helical" evidence="3">
    <location>
        <begin position="66"/>
        <end position="89"/>
    </location>
</feature>
<dbReference type="PANTHER" id="PTHR35889">
    <property type="entry name" value="CYCLOINULO-OLIGOSACCHARIDE FRUCTANOTRANSFERASE-RELATED"/>
    <property type="match status" value="1"/>
</dbReference>
<feature type="domain" description="DUF1549" evidence="4">
    <location>
        <begin position="1088"/>
        <end position="1267"/>
    </location>
</feature>
<organism evidence="6">
    <name type="scientific">Cladocopium goreaui</name>
    <dbReference type="NCBI Taxonomy" id="2562237"/>
    <lineage>
        <taxon>Eukaryota</taxon>
        <taxon>Sar</taxon>
        <taxon>Alveolata</taxon>
        <taxon>Dinophyceae</taxon>
        <taxon>Suessiales</taxon>
        <taxon>Symbiodiniaceae</taxon>
        <taxon>Cladocopium</taxon>
    </lineage>
</organism>
<sequence length="2363" mass="261228">MGTFLGSAVMDLLRLSPRRTLAIARLAVLESVRRMVLAVFVVFLIILLFAGWYLDPTSNNPAQLYLSFVLSTTSYLVLLLALFLSVFSLPNDIRHKTIYTVVTKPVRPSEIVLGRILGFAAIGTVLLFATGLVSYVFVVRGLNHTHEIEELRPVASASSENPSDDEGLTRTTQVQNHRHQYREGDGRTSTDQGHWHPVTKRDDGTYEVGGVEGLLQARVPVVGDLIFLDRAGRLAEKGVSVGQESRYRSWIEGGTQAAAIWEFDGVTPEAYPNGLPLELNLGVFRTHQGDKGERGILGSIILRNPDDPEIATSPRNFIAQEYRSDLKLMNRELSGENGETLDLFEDLAPDGRLEVMIVCLEPGQYYGVAPTDVYIRARDASFFGNFMKGFIGIWFQMLIITTIGVMLSTFLNSAVAMLGTLVLIIFGFTRGFISDVASDRVLGGGPIESLIRLVTQSNVSTPLEAGLGGDVATTIDDMYQNVMSGVIYLIPGLDELSDSNQVANGFNIPWNEVFIHGFTALGFILPVFVAGYLFLKMREVAKCSAERPGSSGGLLSQWRNEQGLSQANLGELDPTTEALKLAALGMRGVASTILWQRAQNYQREQDWTALSAVNEQITKLQPHFVAAWRNQAWNLAYNVSIEWDNYRDRYFWIIKGINFAKDGVRYNDRSPLMRWETGWMISQKIGRSDEHKLFRELFRNDDDFHGGKRTGEERDNWLVGGEWFASAQDLVDNQNVPLRGKNPVVFHTHPAMAKINYAAAIEEEGTFGEVAQVAWNRAQQAWKEYGEREFELYGTKVRLEDLDLYLKLYREKAGAIEAMYPGLQQQILQLKLDNLPEEDKALLKKPRSELTEDDIKRLRALQPQLTVDLMEVADNIPVENRDEARALASEAMNYLSKLELIDTLQNEVNYRYWKVRCEAERTDDALAARRLTYEGDLAYNEGADLQTAREKYEAGLEHWRKVFDQFPVLLDDGITGDELLAVIDRYREILRKSDEPFPQPFVLEDLLKAHYIPTPPPSVRSADHATSQRRTPPTHSPRQPIGIPTMPEMTACRFNTLRGLHTLIACVLAVFALPSSSFAAELSLPEQIDQAIEAPLEIPTAAQCDDAEFVRRIYIDLTGVIPSAEQTRAFLDDTSPEKRAVLVDQLLDSPEFARRMQTWFDVMVMERRRDTHIPSPEWQAYLQKAFLENRPYDELVREILAADGTDPATRPAAKFFLDREGDVDLLTRDIGRLFLGRDMECCQCHDHPLIGDYQQQHYYGLVAFLNRSVVFTDKSKKTYVGEKGVSDVQTFKSVFYPDETSETAPRVLDGEAIEEPQFPEGQEHLVAPADGVRPVPKFSRREQMALAVTDADNRAFATNTANRLWALMLGRGLVEPLDLHHSDNPPSHPELLETLATALTEADFDIKSLLRAIALSDTYQRSSLMPEGLAEEDVPPESFAVAPVRPLGPEQLCFSLLQALGLAERQRAAAEKEFTTGDPRLNELLSVDPAREELREQLKEQAAYDRLKGNLGNFVKLFGGPPGSPQTATEPTVHQALFLANGANTNSWLEAGKGGLVQQLNEISDPGAVAEALYISVLSRRPSDIERGEVAGYLVARADAREAALQEMAWALCMSAERQFLGGMAGGLGALAGGFGGALSSAAAAEVEKQQKRVLVFDLSGGVSQLETWDPKPGTDTGGPFRAIPTSVPGTHVCELLPYTAKQMHHLTVVRGVNTAENDHGKGRYFMQTGRRQSAAGEFPHLGSLVAKMVAPEDSALPGFINITPGGGGSVGSSEAAFLGARYASVTLGNGKPPQNTVRPESVSESSEQARNAFFHHANNRFAQGRRTARTEAYTSTYDQAAALMQQRDVFDVTKEPQADQDRYGEHDFGRQCLLARRLLENGVTFVKVSHSNYDTHHENFNFHIEQLGEFDKAFATTISDLAERGMLESTLIVVMSEFGRTPKINYRYGRDHWGKAWSVALGGCGIQPGGIVGSTNDNGTEVVDREVHAGHLFHTYLRALGLDPMDQLSVNGREVQIADPSAEAIEIVPADAHQVAEYKHASPLVSCGIDPLGRFAFAGGQIPAVQRWSLDSDATATFKGHDSWVWSLAFDPTGTVLVTAGYDGRLIWWETAAETPEPIRIVDAHDGWTRAAAFSPDGALVASCGNDHLVKLWNAADGSLVRTLEGHECHVYNLAFTPDGKFLVSGDLKGRMLQWDLADGNMVRELDASAIYKYDKGFKADIGGIRGIAFSPDGKQLACCGITNVSNAFAGVGNPAVVRFDFESGESKLLKIKEDLRATTWAVAFHPDGYLIGAASGSSGGYLAFWDGEGEHEMFKHKLPSRVRSMSLHLPTNRVAMAGDDSLVRIYSLGPKPPEAKEKTSG</sequence>
<dbReference type="Pfam" id="PF00400">
    <property type="entry name" value="WD40"/>
    <property type="match status" value="3"/>
</dbReference>
<feature type="domain" description="DUF1553" evidence="5">
    <location>
        <begin position="1340"/>
        <end position="1591"/>
    </location>
</feature>
<feature type="transmembrane region" description="Helical" evidence="3">
    <location>
        <begin position="513"/>
        <end position="535"/>
    </location>
</feature>
<dbReference type="PROSITE" id="PS50082">
    <property type="entry name" value="WD_REPEATS_2"/>
    <property type="match status" value="3"/>
</dbReference>
<dbReference type="PANTHER" id="PTHR35889:SF3">
    <property type="entry name" value="F-BOX DOMAIN-CONTAINING PROTEIN"/>
    <property type="match status" value="1"/>
</dbReference>
<keyword evidence="3" id="KW-0812">Transmembrane</keyword>
<name>A0A9P1BIE8_9DINO</name>
<dbReference type="OrthoDB" id="972532at2759"/>
<feature type="transmembrane region" description="Helical" evidence="3">
    <location>
        <begin position="35"/>
        <end position="54"/>
    </location>
</feature>
<dbReference type="EMBL" id="CAMXCT020000001">
    <property type="protein sequence ID" value="CAL1125476.1"/>
    <property type="molecule type" value="Genomic_DNA"/>
</dbReference>